<organism evidence="1 2">
    <name type="scientific">Vigna unguiculata</name>
    <name type="common">Cowpea</name>
    <dbReference type="NCBI Taxonomy" id="3917"/>
    <lineage>
        <taxon>Eukaryota</taxon>
        <taxon>Viridiplantae</taxon>
        <taxon>Streptophyta</taxon>
        <taxon>Embryophyta</taxon>
        <taxon>Tracheophyta</taxon>
        <taxon>Spermatophyta</taxon>
        <taxon>Magnoliopsida</taxon>
        <taxon>eudicotyledons</taxon>
        <taxon>Gunneridae</taxon>
        <taxon>Pentapetalae</taxon>
        <taxon>rosids</taxon>
        <taxon>fabids</taxon>
        <taxon>Fabales</taxon>
        <taxon>Fabaceae</taxon>
        <taxon>Papilionoideae</taxon>
        <taxon>50 kb inversion clade</taxon>
        <taxon>NPAAA clade</taxon>
        <taxon>indigoferoid/millettioid clade</taxon>
        <taxon>Phaseoleae</taxon>
        <taxon>Vigna</taxon>
    </lineage>
</organism>
<dbReference type="EMBL" id="CP039353">
    <property type="protein sequence ID" value="QCE06993.1"/>
    <property type="molecule type" value="Genomic_DNA"/>
</dbReference>
<keyword evidence="2" id="KW-1185">Reference proteome</keyword>
<evidence type="ECO:0000313" key="1">
    <source>
        <dbReference type="EMBL" id="QCE06993.1"/>
    </source>
</evidence>
<protein>
    <submittedName>
        <fullName evidence="1">Uncharacterized protein</fullName>
    </submittedName>
</protein>
<accession>A0A4D6MZQ2</accession>
<gene>
    <name evidence="1" type="ORF">DEO72_LG9g2008</name>
</gene>
<reference evidence="1 2" key="1">
    <citation type="submission" date="2019-04" db="EMBL/GenBank/DDBJ databases">
        <title>An improved genome assembly and genetic linkage map for asparagus bean, Vigna unguiculata ssp. sesquipedialis.</title>
        <authorList>
            <person name="Xia Q."/>
            <person name="Zhang R."/>
            <person name="Dong Y."/>
        </authorList>
    </citation>
    <scope>NUCLEOTIDE SEQUENCE [LARGE SCALE GENOMIC DNA]</scope>
    <source>
        <tissue evidence="1">Leaf</tissue>
    </source>
</reference>
<name>A0A4D6MZQ2_VIGUN</name>
<dbReference type="AlphaFoldDB" id="A0A4D6MZQ2"/>
<evidence type="ECO:0000313" key="2">
    <source>
        <dbReference type="Proteomes" id="UP000501690"/>
    </source>
</evidence>
<proteinExistence type="predicted"/>
<dbReference type="Proteomes" id="UP000501690">
    <property type="component" value="Linkage Group LG9"/>
</dbReference>
<sequence length="115" mass="13209">MRDLKKYMVSDHINGFNKALQQVKFLYNGVSMKDVHFNVNKDVYGNHLIDEDEIKILKVVEGPKPTIVALSVENNGGSTKHNARVIPSHFGDANEQLAMSRRKLWQTFNLKKFHD</sequence>